<keyword evidence="4" id="KW-0479">Metal-binding</keyword>
<gene>
    <name evidence="12" type="ORF">QV09_04935</name>
</gene>
<dbReference type="PANTHER" id="PTHR21621:SF7">
    <property type="entry name" value="RIBOSOMAL PROTEIN BS6--L-GLUTAMATE LIGASE"/>
    <property type="match status" value="1"/>
</dbReference>
<comment type="cofactor">
    <cofactor evidence="1">
        <name>Mn(2+)</name>
        <dbReference type="ChEBI" id="CHEBI:29035"/>
    </cofactor>
</comment>
<evidence type="ECO:0000256" key="5">
    <source>
        <dbReference type="ARBA" id="ARBA00022741"/>
    </source>
</evidence>
<reference evidence="12 13" key="1">
    <citation type="submission" date="2014-11" db="EMBL/GenBank/DDBJ databases">
        <title>Pan-genome of Gallibacterium spp.</title>
        <authorList>
            <person name="Kudirkiene E."/>
            <person name="Bojesen A.M."/>
        </authorList>
    </citation>
    <scope>NUCLEOTIDE SEQUENCE [LARGE SCALE GENOMIC DNA]</scope>
    <source>
        <strain evidence="12 13">18469/18</strain>
    </source>
</reference>
<dbReference type="Gene3D" id="3.30.1490.20">
    <property type="entry name" value="ATP-grasp fold, A domain"/>
    <property type="match status" value="1"/>
</dbReference>
<dbReference type="Gene3D" id="3.40.50.20">
    <property type="match status" value="1"/>
</dbReference>
<dbReference type="NCBIfam" id="TIGR00768">
    <property type="entry name" value="rimK_fam"/>
    <property type="match status" value="1"/>
</dbReference>
<dbReference type="GO" id="GO:0018169">
    <property type="term" value="F:ribosomal S6-glutamic acid ligase activity"/>
    <property type="evidence" value="ECO:0007669"/>
    <property type="project" value="TreeGrafter"/>
</dbReference>
<proteinExistence type="predicted"/>
<evidence type="ECO:0000256" key="3">
    <source>
        <dbReference type="ARBA" id="ARBA00022598"/>
    </source>
</evidence>
<sequence length="307" mass="34114">MRLLMLCREPRLYSCVRLQEAAIESGHQIDILDPNRCILQLVYHSQPKLYYQAANEPFYQELPHYDGIIPRFGTASTEMGCRVLRYFEQRNIPILNQADAFALARDKWQSLQVLHQHHLPVPTTSFGGCEVNATAIADNIGAPAILKTLAGSQGIGVMLMPENNSTISVLETLKHANIPVLAQQFISEAKGDDLRCFVIGQRVVSAMERQGKLGEFRANFHRGGSAIPAELTNEERELAIKATQLIGLDVAGVDIIRTKQGPMILEVNASPGLELIEKISKLDIALQMIAYLERKIADKHTHLANNT</sequence>
<evidence type="ECO:0000256" key="7">
    <source>
        <dbReference type="ARBA" id="ARBA00022842"/>
    </source>
</evidence>
<feature type="domain" description="ATP-grasp" evidence="11">
    <location>
        <begin position="111"/>
        <end position="293"/>
    </location>
</feature>
<keyword evidence="3" id="KW-0436">Ligase</keyword>
<dbReference type="EMBL" id="JTJU01000024">
    <property type="protein sequence ID" value="OBX10655.1"/>
    <property type="molecule type" value="Genomic_DNA"/>
</dbReference>
<keyword evidence="6 10" id="KW-0067">ATP-binding</keyword>
<comment type="cofactor">
    <cofactor evidence="2">
        <name>Mg(2+)</name>
        <dbReference type="ChEBI" id="CHEBI:18420"/>
    </cofactor>
</comment>
<dbReference type="GO" id="GO:0009432">
    <property type="term" value="P:SOS response"/>
    <property type="evidence" value="ECO:0007669"/>
    <property type="project" value="TreeGrafter"/>
</dbReference>
<keyword evidence="9" id="KW-0464">Manganese</keyword>
<dbReference type="AlphaFoldDB" id="A0AB36E323"/>
<dbReference type="Proteomes" id="UP000092527">
    <property type="component" value="Unassembled WGS sequence"/>
</dbReference>
<dbReference type="InterPro" id="IPR041107">
    <property type="entry name" value="Rimk_N"/>
</dbReference>
<keyword evidence="8" id="KW-0648">Protein biosynthesis</keyword>
<dbReference type="InterPro" id="IPR004666">
    <property type="entry name" value="Rp_bS6_RimK/Lys_biosynth_LsyX"/>
</dbReference>
<dbReference type="GO" id="GO:0005524">
    <property type="term" value="F:ATP binding"/>
    <property type="evidence" value="ECO:0007669"/>
    <property type="project" value="UniProtKB-UniRule"/>
</dbReference>
<dbReference type="Pfam" id="PF08443">
    <property type="entry name" value="RimK"/>
    <property type="match status" value="1"/>
</dbReference>
<dbReference type="RefSeq" id="WP_066421634.1">
    <property type="nucleotide sequence ID" value="NZ_CP103875.1"/>
</dbReference>
<keyword evidence="5 10" id="KW-0547">Nucleotide-binding</keyword>
<keyword evidence="7" id="KW-0460">Magnesium</keyword>
<evidence type="ECO:0000313" key="13">
    <source>
        <dbReference type="Proteomes" id="UP000092527"/>
    </source>
</evidence>
<dbReference type="InterPro" id="IPR013651">
    <property type="entry name" value="ATP-grasp_RimK-type"/>
</dbReference>
<protein>
    <submittedName>
        <fullName evidence="12">Ribosomal protein S6 modification protein</fullName>
    </submittedName>
</protein>
<dbReference type="InterPro" id="IPR013815">
    <property type="entry name" value="ATP_grasp_subdomain_1"/>
</dbReference>
<evidence type="ECO:0000256" key="9">
    <source>
        <dbReference type="ARBA" id="ARBA00023211"/>
    </source>
</evidence>
<evidence type="ECO:0000256" key="6">
    <source>
        <dbReference type="ARBA" id="ARBA00022840"/>
    </source>
</evidence>
<evidence type="ECO:0000259" key="11">
    <source>
        <dbReference type="PROSITE" id="PS50975"/>
    </source>
</evidence>
<dbReference type="Gene3D" id="3.30.470.20">
    <property type="entry name" value="ATP-grasp fold, B domain"/>
    <property type="match status" value="1"/>
</dbReference>
<name>A0AB36E323_9PAST</name>
<dbReference type="InterPro" id="IPR011761">
    <property type="entry name" value="ATP-grasp"/>
</dbReference>
<evidence type="ECO:0000256" key="1">
    <source>
        <dbReference type="ARBA" id="ARBA00001936"/>
    </source>
</evidence>
<evidence type="ECO:0000313" key="12">
    <source>
        <dbReference type="EMBL" id="OBX10655.1"/>
    </source>
</evidence>
<evidence type="ECO:0000256" key="8">
    <source>
        <dbReference type="ARBA" id="ARBA00022917"/>
    </source>
</evidence>
<dbReference type="GO" id="GO:0006412">
    <property type="term" value="P:translation"/>
    <property type="evidence" value="ECO:0007669"/>
    <property type="project" value="UniProtKB-KW"/>
</dbReference>
<evidence type="ECO:0000256" key="10">
    <source>
        <dbReference type="PROSITE-ProRule" id="PRU00409"/>
    </source>
</evidence>
<dbReference type="PROSITE" id="PS50975">
    <property type="entry name" value="ATP_GRASP"/>
    <property type="match status" value="1"/>
</dbReference>
<dbReference type="Pfam" id="PF18030">
    <property type="entry name" value="Rimk_N"/>
    <property type="match status" value="1"/>
</dbReference>
<evidence type="ECO:0000256" key="4">
    <source>
        <dbReference type="ARBA" id="ARBA00022723"/>
    </source>
</evidence>
<dbReference type="GO" id="GO:0046872">
    <property type="term" value="F:metal ion binding"/>
    <property type="evidence" value="ECO:0007669"/>
    <property type="project" value="UniProtKB-KW"/>
</dbReference>
<accession>A0AB36E323</accession>
<dbReference type="PANTHER" id="PTHR21621">
    <property type="entry name" value="RIBOSOMAL PROTEIN S6 MODIFICATION PROTEIN"/>
    <property type="match status" value="1"/>
</dbReference>
<comment type="caution">
    <text evidence="12">The sequence shown here is derived from an EMBL/GenBank/DDBJ whole genome shotgun (WGS) entry which is preliminary data.</text>
</comment>
<dbReference type="SUPFAM" id="SSF56059">
    <property type="entry name" value="Glutathione synthetase ATP-binding domain-like"/>
    <property type="match status" value="1"/>
</dbReference>
<dbReference type="GO" id="GO:0005737">
    <property type="term" value="C:cytoplasm"/>
    <property type="evidence" value="ECO:0007669"/>
    <property type="project" value="TreeGrafter"/>
</dbReference>
<organism evidence="12 13">
    <name type="scientific">Gallibacterium salpingitidis</name>
    <dbReference type="NCBI Taxonomy" id="505341"/>
    <lineage>
        <taxon>Bacteria</taxon>
        <taxon>Pseudomonadati</taxon>
        <taxon>Pseudomonadota</taxon>
        <taxon>Gammaproteobacteria</taxon>
        <taxon>Pasteurellales</taxon>
        <taxon>Pasteurellaceae</taxon>
        <taxon>Gallibacterium</taxon>
    </lineage>
</organism>
<evidence type="ECO:0000256" key="2">
    <source>
        <dbReference type="ARBA" id="ARBA00001946"/>
    </source>
</evidence>